<dbReference type="AlphaFoldDB" id="A0A261FRC6"/>
<dbReference type="PROSITE" id="PS51355">
    <property type="entry name" value="GLUTATHIONE_PEROXID_3"/>
    <property type="match status" value="1"/>
</dbReference>
<dbReference type="FunFam" id="3.40.30.10:FF:000010">
    <property type="entry name" value="Glutathione peroxidase"/>
    <property type="match status" value="1"/>
</dbReference>
<evidence type="ECO:0000259" key="6">
    <source>
        <dbReference type="PROSITE" id="PS51352"/>
    </source>
</evidence>
<dbReference type="CDD" id="cd00340">
    <property type="entry name" value="GSH_Peroxidase"/>
    <property type="match status" value="1"/>
</dbReference>
<gene>
    <name evidence="7" type="ORF">BHAP_2231</name>
</gene>
<dbReference type="PANTHER" id="PTHR11592:SF78">
    <property type="entry name" value="GLUTATHIONE PEROXIDASE"/>
    <property type="match status" value="1"/>
</dbReference>
<dbReference type="Pfam" id="PF00255">
    <property type="entry name" value="GSHPx"/>
    <property type="match status" value="1"/>
</dbReference>
<feature type="active site" evidence="4">
    <location>
        <position position="36"/>
    </location>
</feature>
<evidence type="ECO:0000313" key="7">
    <source>
        <dbReference type="EMBL" id="OZG61742.1"/>
    </source>
</evidence>
<keyword evidence="3 5" id="KW-0560">Oxidoreductase</keyword>
<proteinExistence type="inferred from homology"/>
<dbReference type="SUPFAM" id="SSF52833">
    <property type="entry name" value="Thioredoxin-like"/>
    <property type="match status" value="1"/>
</dbReference>
<comment type="caution">
    <text evidence="7">The sequence shown here is derived from an EMBL/GenBank/DDBJ whole genome shotgun (WGS) entry which is preliminary data.</text>
</comment>
<evidence type="ECO:0000256" key="5">
    <source>
        <dbReference type="RuleBase" id="RU000499"/>
    </source>
</evidence>
<name>A0A261FRC6_9BIFI</name>
<dbReference type="RefSeq" id="WP_094730725.1">
    <property type="nucleotide sequence ID" value="NZ_MWWY01000057.1"/>
</dbReference>
<dbReference type="PIRSF" id="PIRSF000303">
    <property type="entry name" value="Glutathion_perox"/>
    <property type="match status" value="1"/>
</dbReference>
<organism evidence="7 8">
    <name type="scientific">Bifidobacterium hapali</name>
    <dbReference type="NCBI Taxonomy" id="1630172"/>
    <lineage>
        <taxon>Bacteria</taxon>
        <taxon>Bacillati</taxon>
        <taxon>Actinomycetota</taxon>
        <taxon>Actinomycetes</taxon>
        <taxon>Bifidobacteriales</taxon>
        <taxon>Bifidobacteriaceae</taxon>
        <taxon>Bifidobacterium</taxon>
    </lineage>
</organism>
<feature type="domain" description="Thioredoxin" evidence="6">
    <location>
        <begin position="1"/>
        <end position="158"/>
    </location>
</feature>
<evidence type="ECO:0000256" key="1">
    <source>
        <dbReference type="ARBA" id="ARBA00006926"/>
    </source>
</evidence>
<evidence type="ECO:0000256" key="3">
    <source>
        <dbReference type="ARBA" id="ARBA00023002"/>
    </source>
</evidence>
<protein>
    <recommendedName>
        <fullName evidence="5">Glutathione peroxidase</fullName>
    </recommendedName>
</protein>
<keyword evidence="2 5" id="KW-0575">Peroxidase</keyword>
<dbReference type="GO" id="GO:0034599">
    <property type="term" value="P:cellular response to oxidative stress"/>
    <property type="evidence" value="ECO:0007669"/>
    <property type="project" value="TreeGrafter"/>
</dbReference>
<evidence type="ECO:0000313" key="8">
    <source>
        <dbReference type="Proteomes" id="UP000216074"/>
    </source>
</evidence>
<evidence type="ECO:0000256" key="4">
    <source>
        <dbReference type="PIRSR" id="PIRSR000303-1"/>
    </source>
</evidence>
<dbReference type="PRINTS" id="PR01011">
    <property type="entry name" value="GLUTPROXDASE"/>
</dbReference>
<dbReference type="InterPro" id="IPR036249">
    <property type="entry name" value="Thioredoxin-like_sf"/>
</dbReference>
<dbReference type="GO" id="GO:0004601">
    <property type="term" value="F:peroxidase activity"/>
    <property type="evidence" value="ECO:0007669"/>
    <property type="project" value="UniProtKB-KW"/>
</dbReference>
<comment type="similarity">
    <text evidence="1 5">Belongs to the glutathione peroxidase family.</text>
</comment>
<dbReference type="EMBL" id="MWWY01000057">
    <property type="protein sequence ID" value="OZG61742.1"/>
    <property type="molecule type" value="Genomic_DNA"/>
</dbReference>
<dbReference type="Gene3D" id="3.40.30.10">
    <property type="entry name" value="Glutaredoxin"/>
    <property type="match status" value="1"/>
</dbReference>
<dbReference type="Proteomes" id="UP000216074">
    <property type="component" value="Unassembled WGS sequence"/>
</dbReference>
<evidence type="ECO:0000256" key="2">
    <source>
        <dbReference type="ARBA" id="ARBA00022559"/>
    </source>
</evidence>
<accession>A0A261FRC6</accession>
<sequence>MTTIYDFTVTNIDGSKKSLADYQGEVLLVVNIATHCGFTPQLEGLEALQQAYHERGFDVLGFPCDQFANQAPESSEEISTICRLSYGVKFPTFAKINVNGTDTDPLYVWLKQQQSGTLGSAIKWNFTKFLIDRNGQVITRYAPTTKPSAIEKDITALI</sequence>
<keyword evidence="8" id="KW-1185">Reference proteome</keyword>
<reference evidence="7 8" key="1">
    <citation type="journal article" date="2017" name="BMC Genomics">
        <title>Comparative genomic and phylogenomic analyses of the Bifidobacteriaceae family.</title>
        <authorList>
            <person name="Lugli G.A."/>
            <person name="Milani C."/>
            <person name="Turroni F."/>
            <person name="Duranti S."/>
            <person name="Mancabelli L."/>
            <person name="Mangifesta M."/>
            <person name="Ferrario C."/>
            <person name="Modesto M."/>
            <person name="Mattarelli P."/>
            <person name="Jiri K."/>
            <person name="van Sinderen D."/>
            <person name="Ventura M."/>
        </authorList>
    </citation>
    <scope>NUCLEOTIDE SEQUENCE [LARGE SCALE GENOMIC DNA]</scope>
    <source>
        <strain evidence="7 8">DSM 100202</strain>
    </source>
</reference>
<dbReference type="InterPro" id="IPR013766">
    <property type="entry name" value="Thioredoxin_domain"/>
</dbReference>
<dbReference type="PROSITE" id="PS51352">
    <property type="entry name" value="THIOREDOXIN_2"/>
    <property type="match status" value="1"/>
</dbReference>
<dbReference type="InterPro" id="IPR000889">
    <property type="entry name" value="Glutathione_peroxidase"/>
</dbReference>
<dbReference type="PANTHER" id="PTHR11592">
    <property type="entry name" value="GLUTATHIONE PEROXIDASE"/>
    <property type="match status" value="1"/>
</dbReference>
<dbReference type="OrthoDB" id="9785502at2"/>